<dbReference type="Proteomes" id="UP001231189">
    <property type="component" value="Unassembled WGS sequence"/>
</dbReference>
<evidence type="ECO:0000256" key="2">
    <source>
        <dbReference type="ARBA" id="ARBA00008343"/>
    </source>
</evidence>
<evidence type="ECO:0000256" key="5">
    <source>
        <dbReference type="ARBA" id="ARBA00022485"/>
    </source>
</evidence>
<dbReference type="FunFam" id="1.10.340.30:FF:000032">
    <property type="entry name" value="Adenine DNA glycosylase"/>
    <property type="match status" value="1"/>
</dbReference>
<dbReference type="Pfam" id="PF00730">
    <property type="entry name" value="HhH-GPD"/>
    <property type="match status" value="1"/>
</dbReference>
<keyword evidence="12 13" id="KW-0326">Glycosidase</keyword>
<evidence type="ECO:0000256" key="7">
    <source>
        <dbReference type="ARBA" id="ARBA00022763"/>
    </source>
</evidence>
<accession>A0AAD8QJX2</accession>
<comment type="cofactor">
    <cofactor evidence="13">
        <name>[4Fe-4S] cluster</name>
        <dbReference type="ChEBI" id="CHEBI:49883"/>
    </cofactor>
    <text evidence="13">Binds 1 [4Fe-4S] cluster.</text>
</comment>
<dbReference type="FunFam" id="1.10.1670.10:FF:000034">
    <property type="entry name" value="Adenine DNA glycosylase"/>
    <property type="match status" value="1"/>
</dbReference>
<evidence type="ECO:0000256" key="12">
    <source>
        <dbReference type="ARBA" id="ARBA00023295"/>
    </source>
</evidence>
<comment type="caution">
    <text evidence="15">The sequence shown here is derived from an EMBL/GenBank/DDBJ whole genome shotgun (WGS) entry which is preliminary data.</text>
</comment>
<proteinExistence type="inferred from homology"/>
<evidence type="ECO:0000313" key="16">
    <source>
        <dbReference type="Proteomes" id="UP001231189"/>
    </source>
</evidence>
<keyword evidence="7 13" id="KW-0227">DNA damage</keyword>
<dbReference type="PANTHER" id="PTHR42944">
    <property type="entry name" value="ADENINE DNA GLYCOSYLASE"/>
    <property type="match status" value="1"/>
</dbReference>
<keyword evidence="8" id="KW-0378">Hydrolase</keyword>
<dbReference type="GO" id="GO:0034039">
    <property type="term" value="F:8-oxo-7,8-dihydroguanine DNA N-glycosylase activity"/>
    <property type="evidence" value="ECO:0007669"/>
    <property type="project" value="TreeGrafter"/>
</dbReference>
<comment type="similarity">
    <text evidence="2 13">Belongs to the Nth/MutY family.</text>
</comment>
<evidence type="ECO:0000256" key="1">
    <source>
        <dbReference type="ARBA" id="ARBA00000843"/>
    </source>
</evidence>
<dbReference type="Gene3D" id="1.10.1670.10">
    <property type="entry name" value="Helix-hairpin-Helix base-excision DNA repair enzymes (C-terminal)"/>
    <property type="match status" value="1"/>
</dbReference>
<dbReference type="FunFam" id="3.90.79.10:FF:000026">
    <property type="entry name" value="Adenine DNA glycosylase"/>
    <property type="match status" value="1"/>
</dbReference>
<keyword evidence="5" id="KW-0004">4Fe-4S</keyword>
<dbReference type="CDD" id="cd00056">
    <property type="entry name" value="ENDO3c"/>
    <property type="match status" value="1"/>
</dbReference>
<dbReference type="InterPro" id="IPR024752">
    <property type="entry name" value="Myb/SANT-like_dom"/>
</dbReference>
<dbReference type="InterPro" id="IPR029119">
    <property type="entry name" value="MutY_C"/>
</dbReference>
<evidence type="ECO:0000313" key="15">
    <source>
        <dbReference type="EMBL" id="KAK1602667.1"/>
    </source>
</evidence>
<dbReference type="GO" id="GO:0006284">
    <property type="term" value="P:base-excision repair"/>
    <property type="evidence" value="ECO:0007669"/>
    <property type="project" value="UniProtKB-UniRule"/>
</dbReference>
<dbReference type="CDD" id="cd03431">
    <property type="entry name" value="NUDIX_DNA_Glycosylase_C-MutY"/>
    <property type="match status" value="1"/>
</dbReference>
<sequence>MLQQTRVPVVIDYYSRWMERWPTVETLAAATQEEVNEMWAGLGYYRRARFLLEGAKQIAEKGEFPSTASTLRQVRGIGDYTAGAIASIAFNEVTPLVDGNVVRVISRLFAIADNPKESSTIKRFWELAGQLVDPSRPGDFNQAMMELGATLCSKTKPGCSECPVSSHCQALALSQENPLVGVTDYPRVVPKAKPRHDFAAVCVVQIAQGLEQEMAASQCNLFLLIKRPEEGLLAGLWEFPSVLVDESKTDSLNRRKEMDKYLKQWLDLDVKRKYDVVLREDVGQHVHIFSHIRLKMHVELMVLKIQGDVGQVCNKGQDSMKLKLVDENSIDSMGLTSGIRKLYLTRTVGEACGGDGGCGGGYWPRMVIFFLCVDDFGYGSPASPTLVLCVAPLTAIIPLGSPDLSAPTVNAQPCLIASKPAMVWKPELSEFVLNRLVQLVCSGVCFNMGFKEQQMKKVAANVLAFAGVHVTTLQLYNHIRNWRMKWSVIMKMKSDRILDWSEDGCCFYGGDEGTADEYIQRYPKHRQYVGTPITNHAQMKMIFTSRFL</sequence>
<dbReference type="InterPro" id="IPR011257">
    <property type="entry name" value="DNA_glycosylase"/>
</dbReference>
<dbReference type="SMART" id="SM00478">
    <property type="entry name" value="ENDO3c"/>
    <property type="match status" value="1"/>
</dbReference>
<comment type="function">
    <text evidence="13">Adenine glycosylase active on G-A mispairs.</text>
</comment>
<keyword evidence="6" id="KW-0479">Metal-binding</keyword>
<evidence type="ECO:0000256" key="6">
    <source>
        <dbReference type="ARBA" id="ARBA00022723"/>
    </source>
</evidence>
<dbReference type="PROSITE" id="PS00764">
    <property type="entry name" value="ENDONUCLEASE_III_1"/>
    <property type="match status" value="1"/>
</dbReference>
<dbReference type="InterPro" id="IPR003265">
    <property type="entry name" value="HhH-GPD_domain"/>
</dbReference>
<evidence type="ECO:0000256" key="10">
    <source>
        <dbReference type="ARBA" id="ARBA00023014"/>
    </source>
</evidence>
<dbReference type="GO" id="GO:0005634">
    <property type="term" value="C:nucleus"/>
    <property type="evidence" value="ECO:0007669"/>
    <property type="project" value="TreeGrafter"/>
</dbReference>
<dbReference type="InterPro" id="IPR044298">
    <property type="entry name" value="MIG/MutY"/>
</dbReference>
<dbReference type="EC" id="3.2.2.31" evidence="3 13"/>
<dbReference type="GO" id="GO:0032357">
    <property type="term" value="F:oxidized purine DNA binding"/>
    <property type="evidence" value="ECO:0007669"/>
    <property type="project" value="TreeGrafter"/>
</dbReference>
<keyword evidence="16" id="KW-1185">Reference proteome</keyword>
<dbReference type="GO" id="GO:0000701">
    <property type="term" value="F:purine-specific mismatch base pair DNA N-glycosylase activity"/>
    <property type="evidence" value="ECO:0007669"/>
    <property type="project" value="UniProtKB-EC"/>
</dbReference>
<dbReference type="PANTHER" id="PTHR42944:SF1">
    <property type="entry name" value="ADENINE DNA GLYCOSYLASE"/>
    <property type="match status" value="1"/>
</dbReference>
<evidence type="ECO:0000256" key="4">
    <source>
        <dbReference type="ARBA" id="ARBA00022023"/>
    </source>
</evidence>
<keyword evidence="10" id="KW-0411">Iron-sulfur</keyword>
<dbReference type="GO" id="GO:0046872">
    <property type="term" value="F:metal ion binding"/>
    <property type="evidence" value="ECO:0007669"/>
    <property type="project" value="UniProtKB-UniRule"/>
</dbReference>
<dbReference type="InterPro" id="IPR023170">
    <property type="entry name" value="HhH_base_excis_C"/>
</dbReference>
<dbReference type="GO" id="GO:0051539">
    <property type="term" value="F:4 iron, 4 sulfur cluster binding"/>
    <property type="evidence" value="ECO:0007669"/>
    <property type="project" value="UniProtKB-UniRule"/>
</dbReference>
<keyword evidence="9 13" id="KW-0408">Iron</keyword>
<dbReference type="SUPFAM" id="SSF55811">
    <property type="entry name" value="Nudix"/>
    <property type="match status" value="1"/>
</dbReference>
<evidence type="ECO:0000256" key="3">
    <source>
        <dbReference type="ARBA" id="ARBA00012045"/>
    </source>
</evidence>
<evidence type="ECO:0000256" key="9">
    <source>
        <dbReference type="ARBA" id="ARBA00023004"/>
    </source>
</evidence>
<evidence type="ECO:0000256" key="8">
    <source>
        <dbReference type="ARBA" id="ARBA00022801"/>
    </source>
</evidence>
<evidence type="ECO:0000256" key="13">
    <source>
        <dbReference type="RuleBase" id="RU365096"/>
    </source>
</evidence>
<dbReference type="Pfam" id="PF12776">
    <property type="entry name" value="Myb_DNA-bind_3"/>
    <property type="match status" value="1"/>
</dbReference>
<protein>
    <recommendedName>
        <fullName evidence="4 13">Adenine DNA glycosylase</fullName>
        <ecNumber evidence="3 13">3.2.2.31</ecNumber>
    </recommendedName>
</protein>
<gene>
    <name evidence="15" type="ORF">QYE76_016790</name>
</gene>
<keyword evidence="11" id="KW-0234">DNA repair</keyword>
<feature type="domain" description="HhH-GPD" evidence="14">
    <location>
        <begin position="1"/>
        <end position="150"/>
    </location>
</feature>
<dbReference type="Pfam" id="PF14815">
    <property type="entry name" value="NUDIX_4"/>
    <property type="match status" value="1"/>
</dbReference>
<dbReference type="Gene3D" id="1.10.340.30">
    <property type="entry name" value="Hypothetical protein, domain 2"/>
    <property type="match status" value="1"/>
</dbReference>
<dbReference type="GO" id="GO:0035485">
    <property type="term" value="F:adenine/guanine mispair binding"/>
    <property type="evidence" value="ECO:0007669"/>
    <property type="project" value="TreeGrafter"/>
</dbReference>
<name>A0AAD8QJX2_LOLMU</name>
<dbReference type="InterPro" id="IPR015797">
    <property type="entry name" value="NUDIX_hydrolase-like_dom_sf"/>
</dbReference>
<dbReference type="GO" id="GO:0006298">
    <property type="term" value="P:mismatch repair"/>
    <property type="evidence" value="ECO:0007669"/>
    <property type="project" value="TreeGrafter"/>
</dbReference>
<comment type="catalytic activity">
    <reaction evidence="1 13">
        <text>Hydrolyzes free adenine bases from 7,8-dihydro-8-oxoguanine:adenine mismatched double-stranded DNA, leaving an apurinic site.</text>
        <dbReference type="EC" id="3.2.2.31"/>
    </reaction>
</comment>
<organism evidence="15 16">
    <name type="scientific">Lolium multiflorum</name>
    <name type="common">Italian ryegrass</name>
    <name type="synonym">Lolium perenne subsp. multiflorum</name>
    <dbReference type="NCBI Taxonomy" id="4521"/>
    <lineage>
        <taxon>Eukaryota</taxon>
        <taxon>Viridiplantae</taxon>
        <taxon>Streptophyta</taxon>
        <taxon>Embryophyta</taxon>
        <taxon>Tracheophyta</taxon>
        <taxon>Spermatophyta</taxon>
        <taxon>Magnoliopsida</taxon>
        <taxon>Liliopsida</taxon>
        <taxon>Poales</taxon>
        <taxon>Poaceae</taxon>
        <taxon>BOP clade</taxon>
        <taxon>Pooideae</taxon>
        <taxon>Poodae</taxon>
        <taxon>Poeae</taxon>
        <taxon>Poeae Chloroplast Group 2 (Poeae type)</taxon>
        <taxon>Loliodinae</taxon>
        <taxon>Loliinae</taxon>
        <taxon>Lolium</taxon>
    </lineage>
</organism>
<dbReference type="SUPFAM" id="SSF48150">
    <property type="entry name" value="DNA-glycosylase"/>
    <property type="match status" value="1"/>
</dbReference>
<dbReference type="AlphaFoldDB" id="A0AAD8QJX2"/>
<dbReference type="EMBL" id="JAUUTY010000206">
    <property type="protein sequence ID" value="KAK1602667.1"/>
    <property type="molecule type" value="Genomic_DNA"/>
</dbReference>
<reference evidence="15" key="1">
    <citation type="submission" date="2023-07" db="EMBL/GenBank/DDBJ databases">
        <title>A chromosome-level genome assembly of Lolium multiflorum.</title>
        <authorList>
            <person name="Chen Y."/>
            <person name="Copetti D."/>
            <person name="Kolliker R."/>
            <person name="Studer B."/>
        </authorList>
    </citation>
    <scope>NUCLEOTIDE SEQUENCE</scope>
    <source>
        <strain evidence="15">02402/16</strain>
        <tissue evidence="15">Leaf</tissue>
    </source>
</reference>
<evidence type="ECO:0000256" key="11">
    <source>
        <dbReference type="ARBA" id="ARBA00023204"/>
    </source>
</evidence>
<dbReference type="Gene3D" id="3.90.79.10">
    <property type="entry name" value="Nucleoside Triphosphate Pyrophosphohydrolase"/>
    <property type="match status" value="1"/>
</dbReference>
<dbReference type="InterPro" id="IPR004035">
    <property type="entry name" value="Endouclease-III_FeS-bd_BS"/>
</dbReference>
<evidence type="ECO:0000259" key="14">
    <source>
        <dbReference type="SMART" id="SM00478"/>
    </source>
</evidence>